<evidence type="ECO:0000313" key="5">
    <source>
        <dbReference type="Proteomes" id="UP000094869"/>
    </source>
</evidence>
<accession>A0A1E3UPJ2</accession>
<dbReference type="AlphaFoldDB" id="A0A1E3UPJ2"/>
<feature type="compositionally biased region" description="Basic and acidic residues" evidence="1">
    <location>
        <begin position="59"/>
        <end position="77"/>
    </location>
</feature>
<feature type="region of interest" description="Disordered" evidence="1">
    <location>
        <begin position="52"/>
        <end position="77"/>
    </location>
</feature>
<dbReference type="EMBL" id="MEHA01000002">
    <property type="protein sequence ID" value="ODR54949.1"/>
    <property type="molecule type" value="Genomic_DNA"/>
</dbReference>
<dbReference type="EMBL" id="MEHD01000043">
    <property type="protein sequence ID" value="ODR48279.1"/>
    <property type="molecule type" value="Genomic_DNA"/>
</dbReference>
<reference evidence="3 4" key="2">
    <citation type="submission" date="2016-08" db="EMBL/GenBank/DDBJ databases">
        <authorList>
            <person name="Seilhamer J.J."/>
        </authorList>
    </citation>
    <scope>NUCLEOTIDE SEQUENCE [LARGE SCALE GENOMIC DNA]</scope>
    <source>
        <strain evidence="3 4">NML150140-1</strain>
    </source>
</reference>
<name>A0A1E3UPJ2_9FIRM</name>
<organism evidence="3 4">
    <name type="scientific">Eisenbergiella tayi</name>
    <dbReference type="NCBI Taxonomy" id="1432052"/>
    <lineage>
        <taxon>Bacteria</taxon>
        <taxon>Bacillati</taxon>
        <taxon>Bacillota</taxon>
        <taxon>Clostridia</taxon>
        <taxon>Lachnospirales</taxon>
        <taxon>Lachnospiraceae</taxon>
        <taxon>Eisenbergiella</taxon>
    </lineage>
</organism>
<protein>
    <submittedName>
        <fullName evidence="3">Uncharacterized protein</fullName>
    </submittedName>
</protein>
<comment type="caution">
    <text evidence="3">The sequence shown here is derived from an EMBL/GenBank/DDBJ whole genome shotgun (WGS) entry which is preliminary data.</text>
</comment>
<gene>
    <name evidence="3" type="ORF">BEI59_03200</name>
    <name evidence="2" type="ORF">BEI63_25860</name>
</gene>
<reference evidence="2 5" key="1">
    <citation type="submission" date="2016-08" db="EMBL/GenBank/DDBJ databases">
        <title>Characterization of Isolates of Eisenbergiella tayi Derived from Blood Cultures, Using Whole Genome Sequencing.</title>
        <authorList>
            <person name="Bernier A.-M."/>
            <person name="Burdz T."/>
            <person name="Wiebe D."/>
            <person name="Bernard K."/>
        </authorList>
    </citation>
    <scope>NUCLEOTIDE SEQUENCE [LARGE SCALE GENOMIC DNA]</scope>
    <source>
        <strain evidence="2 5">NML120146</strain>
    </source>
</reference>
<evidence type="ECO:0000313" key="2">
    <source>
        <dbReference type="EMBL" id="ODR48279.1"/>
    </source>
</evidence>
<dbReference type="Proteomes" id="UP000094271">
    <property type="component" value="Unassembled WGS sequence"/>
</dbReference>
<dbReference type="Proteomes" id="UP000094869">
    <property type="component" value="Unassembled WGS sequence"/>
</dbReference>
<proteinExistence type="predicted"/>
<keyword evidence="5" id="KW-1185">Reference proteome</keyword>
<sequence>MFLNVPLCRKAANAAELLTGGRAGRFVRQAAKGGSLLAQRSIKKHHRFFRWSGKHIHGGSREEGQDGDRHRSREGPL</sequence>
<evidence type="ECO:0000313" key="4">
    <source>
        <dbReference type="Proteomes" id="UP000094271"/>
    </source>
</evidence>
<evidence type="ECO:0000313" key="3">
    <source>
        <dbReference type="EMBL" id="ODR54949.1"/>
    </source>
</evidence>
<evidence type="ECO:0000256" key="1">
    <source>
        <dbReference type="SAM" id="MobiDB-lite"/>
    </source>
</evidence>